<protein>
    <submittedName>
        <fullName evidence="1">Uncharacterized protein</fullName>
    </submittedName>
</protein>
<sequence>MPAAAPLLKPAADDDLCRFKSIASMLDGGNGHVREAVEAARDAGSGALHAAAGHRRMPVCVYLVEKLHVNVNAEDNKGAPSTGGWPAGRPCLEARSCRCRSGNMVTLVHAALAILFEAVFRNNAHGIFICPATHALFRSIRNLDMDELHQDNLERKNFEGKIKENQKTITGYLILVGMLGSFGRPLFGSYQLTFVAG</sequence>
<dbReference type="AlphaFoldDB" id="A0A077RRD9"/>
<organism evidence="1">
    <name type="scientific">Triticum aestivum</name>
    <name type="common">Wheat</name>
    <dbReference type="NCBI Taxonomy" id="4565"/>
    <lineage>
        <taxon>Eukaryota</taxon>
        <taxon>Viridiplantae</taxon>
        <taxon>Streptophyta</taxon>
        <taxon>Embryophyta</taxon>
        <taxon>Tracheophyta</taxon>
        <taxon>Spermatophyta</taxon>
        <taxon>Magnoliopsida</taxon>
        <taxon>Liliopsida</taxon>
        <taxon>Poales</taxon>
        <taxon>Poaceae</taxon>
        <taxon>BOP clade</taxon>
        <taxon>Pooideae</taxon>
        <taxon>Triticodae</taxon>
        <taxon>Triticeae</taxon>
        <taxon>Triticinae</taxon>
        <taxon>Triticum</taxon>
    </lineage>
</organism>
<accession>A0A077RRD9</accession>
<dbReference type="EMBL" id="HG670306">
    <property type="protein sequence ID" value="CDM82690.1"/>
    <property type="molecule type" value="Genomic_DNA"/>
</dbReference>
<name>A0A077RRD9_WHEAT</name>
<reference evidence="1" key="1">
    <citation type="journal article" date="2014" name="Science">
        <title>Structural and functional partitioning of bread wheat chromosome 3B.</title>
        <authorList>
            <person name="Choulet F."/>
            <person name="Alberti A."/>
            <person name="Theil S."/>
            <person name="Glover N."/>
            <person name="Barbe V."/>
            <person name="Daron J."/>
            <person name="Pingault L."/>
            <person name="Sourdille P."/>
            <person name="Couloux A."/>
            <person name="Paux E."/>
            <person name="Leroy P."/>
            <person name="Mangenot S."/>
            <person name="Guilhot N."/>
            <person name="Le Gouis J."/>
            <person name="Balfourier F."/>
            <person name="Alaux M."/>
            <person name="Jamilloux V."/>
            <person name="Poulain J."/>
            <person name="Durand C."/>
            <person name="Bellec A."/>
            <person name="Gaspin C."/>
            <person name="Safar J."/>
            <person name="Dolezel J."/>
            <person name="Rogers J."/>
            <person name="Vandepoele K."/>
            <person name="Aury J.M."/>
            <person name="Mayer K."/>
            <person name="Berges H."/>
            <person name="Quesneville H."/>
            <person name="Wincker P."/>
            <person name="Feuillet C."/>
        </authorList>
    </citation>
    <scope>NUCLEOTIDE SEQUENCE</scope>
</reference>
<dbReference type="HOGENOM" id="CLU_1386373_0_0_1"/>
<evidence type="ECO:0000313" key="1">
    <source>
        <dbReference type="EMBL" id="CDM82690.1"/>
    </source>
</evidence>
<proteinExistence type="predicted"/>
<gene>
    <name evidence="1" type="ORF">TRAES_3BF106700030CFD_c1</name>
</gene>